<dbReference type="OrthoDB" id="9807797at2"/>
<dbReference type="AlphaFoldDB" id="A0A4R3YJH0"/>
<dbReference type="PROSITE" id="PS00170">
    <property type="entry name" value="CSA_PPIASE_1"/>
    <property type="match status" value="1"/>
</dbReference>
<dbReference type="InterPro" id="IPR024936">
    <property type="entry name" value="Cyclophilin-type_PPIase"/>
</dbReference>
<evidence type="ECO:0000313" key="10">
    <source>
        <dbReference type="Proteomes" id="UP000295367"/>
    </source>
</evidence>
<keyword evidence="4" id="KW-0963">Cytoplasm</keyword>
<dbReference type="InterPro" id="IPR002130">
    <property type="entry name" value="Cyclophilin-type_PPIase_dom"/>
</dbReference>
<dbReference type="Gene3D" id="2.40.100.10">
    <property type="entry name" value="Cyclophilin-like"/>
    <property type="match status" value="1"/>
</dbReference>
<gene>
    <name evidence="9" type="ORF">EDC63_101838</name>
</gene>
<proteinExistence type="inferred from homology"/>
<dbReference type="GO" id="GO:0003755">
    <property type="term" value="F:peptidyl-prolyl cis-trans isomerase activity"/>
    <property type="evidence" value="ECO:0007669"/>
    <property type="project" value="UniProtKB-UniRule"/>
</dbReference>
<dbReference type="InterPro" id="IPR029000">
    <property type="entry name" value="Cyclophilin-like_dom_sf"/>
</dbReference>
<evidence type="ECO:0000256" key="6">
    <source>
        <dbReference type="ARBA" id="ARBA00023235"/>
    </source>
</evidence>
<evidence type="ECO:0000313" key="9">
    <source>
        <dbReference type="EMBL" id="TCV90863.1"/>
    </source>
</evidence>
<sequence>MVKIHTNMGSITLELNAEKAPVTVENFLQYVNDGFFNGTIFHRVINGFMVQGGGFDADMTQKATRAQIKNEADNGLKNDKYTVAMARTPDPHSASSQFFINGADNGFLNYTAANSQGWGYCVFGKVTEGMEVVDQILKVKTGNKAGHQDVPVESVIIESAEVC</sequence>
<keyword evidence="10" id="KW-1185">Reference proteome</keyword>
<dbReference type="CDD" id="cd01920">
    <property type="entry name" value="cyclophilin_EcCYP_like"/>
    <property type="match status" value="1"/>
</dbReference>
<evidence type="ECO:0000259" key="8">
    <source>
        <dbReference type="PROSITE" id="PS50072"/>
    </source>
</evidence>
<evidence type="ECO:0000256" key="3">
    <source>
        <dbReference type="ARBA" id="ARBA00007365"/>
    </source>
</evidence>
<dbReference type="Proteomes" id="UP000295367">
    <property type="component" value="Unassembled WGS sequence"/>
</dbReference>
<evidence type="ECO:0000256" key="7">
    <source>
        <dbReference type="RuleBase" id="RU363019"/>
    </source>
</evidence>
<evidence type="ECO:0000256" key="1">
    <source>
        <dbReference type="ARBA" id="ARBA00002388"/>
    </source>
</evidence>
<dbReference type="PROSITE" id="PS50072">
    <property type="entry name" value="CSA_PPIASE_2"/>
    <property type="match status" value="1"/>
</dbReference>
<comment type="function">
    <text evidence="1 7">PPIases accelerate the folding of proteins. It catalyzes the cis-trans isomerization of proline imidic peptide bonds in oligopeptides.</text>
</comment>
<dbReference type="FunFam" id="2.40.100.10:FF:000004">
    <property type="entry name" value="Peptidyl-prolyl cis-trans isomerase"/>
    <property type="match status" value="1"/>
</dbReference>
<dbReference type="Pfam" id="PF00160">
    <property type="entry name" value="Pro_isomerase"/>
    <property type="match status" value="1"/>
</dbReference>
<protein>
    <recommendedName>
        <fullName evidence="7">Peptidyl-prolyl cis-trans isomerase</fullName>
        <shortName evidence="7">PPIase</shortName>
        <ecNumber evidence="7">5.2.1.8</ecNumber>
    </recommendedName>
</protein>
<dbReference type="PIRSF" id="PIRSF001467">
    <property type="entry name" value="Peptidylpro_ismrse"/>
    <property type="match status" value="1"/>
</dbReference>
<evidence type="ECO:0000256" key="5">
    <source>
        <dbReference type="ARBA" id="ARBA00023110"/>
    </source>
</evidence>
<comment type="subcellular location">
    <subcellularLocation>
        <location evidence="2">Cytoplasm</location>
    </subcellularLocation>
</comment>
<dbReference type="RefSeq" id="WP_124947254.1">
    <property type="nucleotide sequence ID" value="NZ_BHVT01000073.1"/>
</dbReference>
<feature type="domain" description="PPIase cyclophilin-type" evidence="8">
    <location>
        <begin position="1"/>
        <end position="162"/>
    </location>
</feature>
<keyword evidence="6 7" id="KW-0413">Isomerase</keyword>
<comment type="catalytic activity">
    <reaction evidence="7">
        <text>[protein]-peptidylproline (omega=180) = [protein]-peptidylproline (omega=0)</text>
        <dbReference type="Rhea" id="RHEA:16237"/>
        <dbReference type="Rhea" id="RHEA-COMP:10747"/>
        <dbReference type="Rhea" id="RHEA-COMP:10748"/>
        <dbReference type="ChEBI" id="CHEBI:83833"/>
        <dbReference type="ChEBI" id="CHEBI:83834"/>
        <dbReference type="EC" id="5.2.1.8"/>
    </reaction>
</comment>
<dbReference type="InterPro" id="IPR020892">
    <property type="entry name" value="Cyclophilin-type_PPIase_CS"/>
</dbReference>
<name>A0A4R3YJH0_9PROT</name>
<dbReference type="GO" id="GO:0006457">
    <property type="term" value="P:protein folding"/>
    <property type="evidence" value="ECO:0007669"/>
    <property type="project" value="InterPro"/>
</dbReference>
<accession>A0A4R3YJH0</accession>
<dbReference type="GO" id="GO:0005737">
    <property type="term" value="C:cytoplasm"/>
    <property type="evidence" value="ECO:0007669"/>
    <property type="project" value="UniProtKB-SubCell"/>
</dbReference>
<dbReference type="PRINTS" id="PR00153">
    <property type="entry name" value="CSAPPISMRASE"/>
</dbReference>
<evidence type="ECO:0000256" key="4">
    <source>
        <dbReference type="ARBA" id="ARBA00022490"/>
    </source>
</evidence>
<comment type="similarity">
    <text evidence="3 7">Belongs to the cyclophilin-type PPIase family.</text>
</comment>
<dbReference type="EMBL" id="SMCO01000001">
    <property type="protein sequence ID" value="TCV90863.1"/>
    <property type="molecule type" value="Genomic_DNA"/>
</dbReference>
<dbReference type="SUPFAM" id="SSF50891">
    <property type="entry name" value="Cyclophilin-like"/>
    <property type="match status" value="1"/>
</dbReference>
<dbReference type="InterPro" id="IPR044665">
    <property type="entry name" value="E_coli_cyclophilin_A-like"/>
</dbReference>
<evidence type="ECO:0000256" key="2">
    <source>
        <dbReference type="ARBA" id="ARBA00004496"/>
    </source>
</evidence>
<comment type="caution">
    <text evidence="9">The sequence shown here is derived from an EMBL/GenBank/DDBJ whole genome shotgun (WGS) entry which is preliminary data.</text>
</comment>
<organism evidence="9 10">
    <name type="scientific">Sulfurirhabdus autotrophica</name>
    <dbReference type="NCBI Taxonomy" id="1706046"/>
    <lineage>
        <taxon>Bacteria</taxon>
        <taxon>Pseudomonadati</taxon>
        <taxon>Pseudomonadota</taxon>
        <taxon>Betaproteobacteria</taxon>
        <taxon>Nitrosomonadales</taxon>
        <taxon>Sulfuricellaceae</taxon>
        <taxon>Sulfurirhabdus</taxon>
    </lineage>
</organism>
<keyword evidence="5 7" id="KW-0697">Rotamase</keyword>
<dbReference type="PANTHER" id="PTHR43246">
    <property type="entry name" value="PEPTIDYL-PROLYL CIS-TRANS ISOMERASE CYP38, CHLOROPLASTIC"/>
    <property type="match status" value="1"/>
</dbReference>
<dbReference type="EC" id="5.2.1.8" evidence="7"/>
<reference evidence="9 10" key="1">
    <citation type="submission" date="2019-03" db="EMBL/GenBank/DDBJ databases">
        <title>Genomic Encyclopedia of Type Strains, Phase IV (KMG-IV): sequencing the most valuable type-strain genomes for metagenomic binning, comparative biology and taxonomic classification.</title>
        <authorList>
            <person name="Goeker M."/>
        </authorList>
    </citation>
    <scope>NUCLEOTIDE SEQUENCE [LARGE SCALE GENOMIC DNA]</scope>
    <source>
        <strain evidence="9 10">DSM 100309</strain>
    </source>
</reference>